<dbReference type="InterPro" id="IPR001279">
    <property type="entry name" value="Metallo-B-lactamas"/>
</dbReference>
<name>A0A1H7P9H7_9HYPH</name>
<dbReference type="InterPro" id="IPR051453">
    <property type="entry name" value="MBL_Glyoxalase_II"/>
</dbReference>
<dbReference type="CDD" id="cd07737">
    <property type="entry name" value="YcbL-like_MBL-fold"/>
    <property type="match status" value="1"/>
</dbReference>
<keyword evidence="4" id="KW-0862">Zinc</keyword>
<dbReference type="AlphaFoldDB" id="A0A1H7P9H7"/>
<dbReference type="SMART" id="SM00849">
    <property type="entry name" value="Lactamase_B"/>
    <property type="match status" value="1"/>
</dbReference>
<dbReference type="GO" id="GO:0016787">
    <property type="term" value="F:hydrolase activity"/>
    <property type="evidence" value="ECO:0007669"/>
    <property type="project" value="UniProtKB-KW"/>
</dbReference>
<dbReference type="EMBL" id="FOAN01000003">
    <property type="protein sequence ID" value="SEL32299.1"/>
    <property type="molecule type" value="Genomic_DNA"/>
</dbReference>
<sequence length="221" mass="23612">MTDQTESPLGIAVVPVTPFQQNCSIVWCTRTKEAAIVDPGGDVERVRGALTELGVTPVAIWLTHGHIDHAGGATELAGVLNLPIIGPHEADKFLLDALPQQGLMFEMRGVQAVTPTRWLAEGDTVSIGDIEFSVLHVPGHTPGHVTLFQKDLRFLLAGDTIFAGSVGRTDFPYGNHKDLIGGIKGKLLPLGDDVQFLPGHGQASTLGEERKTNPFLQGNSQ</sequence>
<dbReference type="OrthoDB" id="9802991at2"/>
<evidence type="ECO:0000256" key="3">
    <source>
        <dbReference type="ARBA" id="ARBA00022801"/>
    </source>
</evidence>
<keyword evidence="3" id="KW-0378">Hydrolase</keyword>
<dbReference type="STRING" id="1036779.SAMN04515666_103410"/>
<comment type="cofactor">
    <cofactor evidence="1">
        <name>Zn(2+)</name>
        <dbReference type="ChEBI" id="CHEBI:29105"/>
    </cofactor>
</comment>
<evidence type="ECO:0000256" key="1">
    <source>
        <dbReference type="ARBA" id="ARBA00001947"/>
    </source>
</evidence>
<organism evidence="7 8">
    <name type="scientific">Bosea lupini</name>
    <dbReference type="NCBI Taxonomy" id="1036779"/>
    <lineage>
        <taxon>Bacteria</taxon>
        <taxon>Pseudomonadati</taxon>
        <taxon>Pseudomonadota</taxon>
        <taxon>Alphaproteobacteria</taxon>
        <taxon>Hyphomicrobiales</taxon>
        <taxon>Boseaceae</taxon>
        <taxon>Bosea</taxon>
    </lineage>
</organism>
<dbReference type="SUPFAM" id="SSF56281">
    <property type="entry name" value="Metallo-hydrolase/oxidoreductase"/>
    <property type="match status" value="1"/>
</dbReference>
<dbReference type="PANTHER" id="PTHR46233:SF3">
    <property type="entry name" value="HYDROXYACYLGLUTATHIONE HYDROLASE GLOC"/>
    <property type="match status" value="1"/>
</dbReference>
<accession>A0A1H7P9H7</accession>
<evidence type="ECO:0000256" key="4">
    <source>
        <dbReference type="ARBA" id="ARBA00022833"/>
    </source>
</evidence>
<protein>
    <submittedName>
        <fullName evidence="7">Glyoxylase, beta-lactamase superfamily II</fullName>
    </submittedName>
</protein>
<dbReference type="Proteomes" id="UP000199664">
    <property type="component" value="Unassembled WGS sequence"/>
</dbReference>
<keyword evidence="8" id="KW-1185">Reference proteome</keyword>
<dbReference type="RefSeq" id="WP_091833636.1">
    <property type="nucleotide sequence ID" value="NZ_FOAN01000003.1"/>
</dbReference>
<proteinExistence type="predicted"/>
<evidence type="ECO:0000256" key="5">
    <source>
        <dbReference type="SAM" id="MobiDB-lite"/>
    </source>
</evidence>
<gene>
    <name evidence="7" type="ORF">SAMN04515666_103410</name>
</gene>
<dbReference type="Gene3D" id="3.60.15.10">
    <property type="entry name" value="Ribonuclease Z/Hydroxyacylglutathione hydrolase-like"/>
    <property type="match status" value="1"/>
</dbReference>
<evidence type="ECO:0000313" key="8">
    <source>
        <dbReference type="Proteomes" id="UP000199664"/>
    </source>
</evidence>
<evidence type="ECO:0000256" key="2">
    <source>
        <dbReference type="ARBA" id="ARBA00022723"/>
    </source>
</evidence>
<evidence type="ECO:0000313" key="7">
    <source>
        <dbReference type="EMBL" id="SEL32299.1"/>
    </source>
</evidence>
<dbReference type="PANTHER" id="PTHR46233">
    <property type="entry name" value="HYDROXYACYLGLUTATHIONE HYDROLASE GLOC"/>
    <property type="match status" value="1"/>
</dbReference>
<keyword evidence="2" id="KW-0479">Metal-binding</keyword>
<dbReference type="InterPro" id="IPR036866">
    <property type="entry name" value="RibonucZ/Hydroxyglut_hydro"/>
</dbReference>
<dbReference type="Pfam" id="PF00753">
    <property type="entry name" value="Lactamase_B"/>
    <property type="match status" value="1"/>
</dbReference>
<reference evidence="8" key="1">
    <citation type="submission" date="2016-10" db="EMBL/GenBank/DDBJ databases">
        <authorList>
            <person name="Varghese N."/>
            <person name="Submissions S."/>
        </authorList>
    </citation>
    <scope>NUCLEOTIDE SEQUENCE [LARGE SCALE GENOMIC DNA]</scope>
    <source>
        <strain evidence="8">LMG 26383,CCUG 61248,R- 45681</strain>
    </source>
</reference>
<evidence type="ECO:0000259" key="6">
    <source>
        <dbReference type="SMART" id="SM00849"/>
    </source>
</evidence>
<feature type="domain" description="Metallo-beta-lactamase" evidence="6">
    <location>
        <begin position="20"/>
        <end position="200"/>
    </location>
</feature>
<dbReference type="GO" id="GO:0046872">
    <property type="term" value="F:metal ion binding"/>
    <property type="evidence" value="ECO:0007669"/>
    <property type="project" value="UniProtKB-KW"/>
</dbReference>
<feature type="region of interest" description="Disordered" evidence="5">
    <location>
        <begin position="199"/>
        <end position="221"/>
    </location>
</feature>